<evidence type="ECO:0000256" key="1">
    <source>
        <dbReference type="SAM" id="SignalP"/>
    </source>
</evidence>
<name>A0A162E9B2_9BACI</name>
<dbReference type="OrthoDB" id="2168335at2"/>
<dbReference type="Pfam" id="PF21101">
    <property type="entry name" value="YqgU"/>
    <property type="match status" value="1"/>
</dbReference>
<reference evidence="3" key="1">
    <citation type="submission" date="2016-02" db="EMBL/GenBank/DDBJ databases">
        <title>Genome sequence of Bacillus trypoxylicola KCTC 13244(T).</title>
        <authorList>
            <person name="Jeong H."/>
            <person name="Park S.-H."/>
            <person name="Choi S.-K."/>
        </authorList>
    </citation>
    <scope>NUCLEOTIDE SEQUENCE [LARGE SCALE GENOMIC DNA]</scope>
    <source>
        <strain evidence="3">KCTC 13244</strain>
    </source>
</reference>
<keyword evidence="1" id="KW-0732">Signal</keyword>
<gene>
    <name evidence="3" type="ORF">AZF04_04790</name>
</gene>
<dbReference type="RefSeq" id="WP_061948417.1">
    <property type="nucleotide sequence ID" value="NZ_LTAO01000012.1"/>
</dbReference>
<sequence length="368" mass="43465">MKQKILFFCLPLLLFLWGCQFVSHPSPSIVNEERAQKSKGAEKIDTIIPYSSKSAFLEVLGWFDSETVVIFEEDEKSAKVLKYHIYSGEVVEIFHTDASILEVEWFYSSMILAVQTMDDEAEQADLLFINQMGERLMTLNQFGDQYSVILNPFNKDVLVVVSYLPDWQLESYVINLPKSDITPLHLTEHDYQWLSDGSLTYLTKENEWFSSLHRYTIENNQEQLLNERLIQFFSFSDFVYLGIHADSPQEQTMKYTFYQGEQEISTLDVPILTTHSEEWWIPFFDYNPESKSFYYMKPKYSSDFYHYDDGFELMKYEMNNQSTNKILELEDFVPFQVSPNEEYLLYGQQFHYLYSNEKNEVISLVEGQ</sequence>
<dbReference type="Proteomes" id="UP000075806">
    <property type="component" value="Unassembled WGS sequence"/>
</dbReference>
<dbReference type="InterPro" id="IPR048421">
    <property type="entry name" value="YqgU_beta-prop"/>
</dbReference>
<keyword evidence="4" id="KW-1185">Reference proteome</keyword>
<evidence type="ECO:0000313" key="3">
    <source>
        <dbReference type="EMBL" id="KYG32092.1"/>
    </source>
</evidence>
<dbReference type="SUPFAM" id="SSF82171">
    <property type="entry name" value="DPP6 N-terminal domain-like"/>
    <property type="match status" value="1"/>
</dbReference>
<organism evidence="3 4">
    <name type="scientific">Alkalihalobacillus trypoxylicola</name>
    <dbReference type="NCBI Taxonomy" id="519424"/>
    <lineage>
        <taxon>Bacteria</taxon>
        <taxon>Bacillati</taxon>
        <taxon>Bacillota</taxon>
        <taxon>Bacilli</taxon>
        <taxon>Bacillales</taxon>
        <taxon>Bacillaceae</taxon>
        <taxon>Alkalihalobacillus</taxon>
    </lineage>
</organism>
<feature type="signal peptide" evidence="1">
    <location>
        <begin position="1"/>
        <end position="25"/>
    </location>
</feature>
<accession>A0A162E9B2</accession>
<dbReference type="AlphaFoldDB" id="A0A162E9B2"/>
<feature type="domain" description="YqgU-like 6-bladed beta-propeller" evidence="2">
    <location>
        <begin position="85"/>
        <end position="347"/>
    </location>
</feature>
<feature type="chain" id="PRO_5038791860" description="YqgU-like 6-bladed beta-propeller domain-containing protein" evidence="1">
    <location>
        <begin position="26"/>
        <end position="368"/>
    </location>
</feature>
<comment type="caution">
    <text evidence="3">The sequence shown here is derived from an EMBL/GenBank/DDBJ whole genome shotgun (WGS) entry which is preliminary data.</text>
</comment>
<dbReference type="EMBL" id="LTAO01000012">
    <property type="protein sequence ID" value="KYG32092.1"/>
    <property type="molecule type" value="Genomic_DNA"/>
</dbReference>
<proteinExistence type="predicted"/>
<evidence type="ECO:0000313" key="4">
    <source>
        <dbReference type="Proteomes" id="UP000075806"/>
    </source>
</evidence>
<protein>
    <recommendedName>
        <fullName evidence="2">YqgU-like 6-bladed beta-propeller domain-containing protein</fullName>
    </recommendedName>
</protein>
<dbReference type="STRING" id="519424.AZF04_04790"/>
<evidence type="ECO:0000259" key="2">
    <source>
        <dbReference type="Pfam" id="PF21101"/>
    </source>
</evidence>